<accession>A0ABR0W5M7</accession>
<evidence type="ECO:0000256" key="1">
    <source>
        <dbReference type="SAM" id="MobiDB-lite"/>
    </source>
</evidence>
<feature type="compositionally biased region" description="Acidic residues" evidence="1">
    <location>
        <begin position="312"/>
        <end position="327"/>
    </location>
</feature>
<dbReference type="InterPro" id="IPR008906">
    <property type="entry name" value="HATC_C_dom"/>
</dbReference>
<dbReference type="Proteomes" id="UP001318860">
    <property type="component" value="Unassembled WGS sequence"/>
</dbReference>
<comment type="caution">
    <text evidence="3">The sequence shown here is derived from an EMBL/GenBank/DDBJ whole genome shotgun (WGS) entry which is preliminary data.</text>
</comment>
<evidence type="ECO:0000313" key="4">
    <source>
        <dbReference type="Proteomes" id="UP001318860"/>
    </source>
</evidence>
<name>A0ABR0W5M7_REHGL</name>
<reference evidence="3 4" key="1">
    <citation type="journal article" date="2021" name="Comput. Struct. Biotechnol. J.">
        <title>De novo genome assembly of the potent medicinal plant Rehmannia glutinosa using nanopore technology.</title>
        <authorList>
            <person name="Ma L."/>
            <person name="Dong C."/>
            <person name="Song C."/>
            <person name="Wang X."/>
            <person name="Zheng X."/>
            <person name="Niu Y."/>
            <person name="Chen S."/>
            <person name="Feng W."/>
        </authorList>
    </citation>
    <scope>NUCLEOTIDE SEQUENCE [LARGE SCALE GENOMIC DNA]</scope>
    <source>
        <strain evidence="3">DH-2019</strain>
    </source>
</reference>
<keyword evidence="4" id="KW-1185">Reference proteome</keyword>
<dbReference type="PANTHER" id="PTHR32166">
    <property type="entry name" value="OSJNBA0013A04.12 PROTEIN"/>
    <property type="match status" value="1"/>
</dbReference>
<dbReference type="SUPFAM" id="SSF53098">
    <property type="entry name" value="Ribonuclease H-like"/>
    <property type="match status" value="1"/>
</dbReference>
<dbReference type="PANTHER" id="PTHR32166:SF74">
    <property type="entry name" value="OS05G0256350 PROTEIN"/>
    <property type="match status" value="1"/>
</dbReference>
<dbReference type="EMBL" id="JABTTQ020000022">
    <property type="protein sequence ID" value="KAK6142016.1"/>
    <property type="molecule type" value="Genomic_DNA"/>
</dbReference>
<organism evidence="3 4">
    <name type="scientific">Rehmannia glutinosa</name>
    <name type="common">Chinese foxglove</name>
    <dbReference type="NCBI Taxonomy" id="99300"/>
    <lineage>
        <taxon>Eukaryota</taxon>
        <taxon>Viridiplantae</taxon>
        <taxon>Streptophyta</taxon>
        <taxon>Embryophyta</taxon>
        <taxon>Tracheophyta</taxon>
        <taxon>Spermatophyta</taxon>
        <taxon>Magnoliopsida</taxon>
        <taxon>eudicotyledons</taxon>
        <taxon>Gunneridae</taxon>
        <taxon>Pentapetalae</taxon>
        <taxon>asterids</taxon>
        <taxon>lamiids</taxon>
        <taxon>Lamiales</taxon>
        <taxon>Orobanchaceae</taxon>
        <taxon>Rehmannieae</taxon>
        <taxon>Rehmannia</taxon>
    </lineage>
</organism>
<proteinExistence type="predicted"/>
<dbReference type="InterPro" id="IPR012337">
    <property type="entry name" value="RNaseH-like_sf"/>
</dbReference>
<sequence>MLKVFGPLVRVLRMVDGERKPAMGYIYEAMDRAKETIMKAFNENENKYKEIFNIIDARWESQLHRPLHAAGYYLNPEFFYSHDNVSQCQEVMSGFIDVVHRLAANVDEQDKIMHETPIYERAEGLFGKEMAIRQRKTKAPADWWSTYGSSAPNLQKFAIKVLNLICSASGCERNWSIFEHIHSKKRNRLAQKRLNDLVFVKYNRTLKRRYDARDRIDPIFLGDIDDSNEWLMGKMDEEFDNCDDLVFDDDDLTWDAVARASGVQEEVYHTRSVKGKNVVSMPTSSARPNQVEKSKKTSRKRISTSRLSLRDEESEFEEDDEEEVECDYENIEEFGEEENEDEFVEFDDDD</sequence>
<dbReference type="Pfam" id="PF05699">
    <property type="entry name" value="Dimer_Tnp_hAT"/>
    <property type="match status" value="1"/>
</dbReference>
<protein>
    <recommendedName>
        <fullName evidence="2">HAT C-terminal dimerisation domain-containing protein</fullName>
    </recommendedName>
</protein>
<gene>
    <name evidence="3" type="ORF">DH2020_016197</name>
</gene>
<evidence type="ECO:0000259" key="2">
    <source>
        <dbReference type="Pfam" id="PF05699"/>
    </source>
</evidence>
<feature type="domain" description="HAT C-terminal dimerisation" evidence="2">
    <location>
        <begin position="137"/>
        <end position="203"/>
    </location>
</feature>
<evidence type="ECO:0000313" key="3">
    <source>
        <dbReference type="EMBL" id="KAK6142016.1"/>
    </source>
</evidence>
<feature type="region of interest" description="Disordered" evidence="1">
    <location>
        <begin position="276"/>
        <end position="327"/>
    </location>
</feature>